<evidence type="ECO:0008006" key="3">
    <source>
        <dbReference type="Google" id="ProtNLM"/>
    </source>
</evidence>
<organism evidence="1 2">
    <name type="scientific">Litchfieldia salsa</name>
    <dbReference type="NCBI Taxonomy" id="930152"/>
    <lineage>
        <taxon>Bacteria</taxon>
        <taxon>Bacillati</taxon>
        <taxon>Bacillota</taxon>
        <taxon>Bacilli</taxon>
        <taxon>Bacillales</taxon>
        <taxon>Bacillaceae</taxon>
        <taxon>Litchfieldia</taxon>
    </lineage>
</organism>
<dbReference type="RefSeq" id="WP_090850485.1">
    <property type="nucleotide sequence ID" value="NZ_FNJU01000002.1"/>
</dbReference>
<accession>A0A1H0RGY6</accession>
<keyword evidence="2" id="KW-1185">Reference proteome</keyword>
<sequence length="174" mass="19601">MKWTISQLNQLQHKGLTVDEIVDVTDLKELDKNSIRDISPVRVTGRVDLSSLKATFHLTISGSMVLPCSRTLVDVPFPFEITTTETFLLRHTSDYDTDEETHQVQGDVVDLLPLIKELIILEIPMQVLSNDLNAEGAAPQEGKDWQVISEEDKAKKVDPRLAGLAKFFEDDKEK</sequence>
<dbReference type="AlphaFoldDB" id="A0A1H0RGY6"/>
<name>A0A1H0RGY6_9BACI</name>
<reference evidence="2" key="1">
    <citation type="submission" date="2016-10" db="EMBL/GenBank/DDBJ databases">
        <authorList>
            <person name="Varghese N."/>
            <person name="Submissions S."/>
        </authorList>
    </citation>
    <scope>NUCLEOTIDE SEQUENCE [LARGE SCALE GENOMIC DNA]</scope>
    <source>
        <strain evidence="2">IBRC-M10078</strain>
    </source>
</reference>
<dbReference type="Pfam" id="PF02620">
    <property type="entry name" value="YceD"/>
    <property type="match status" value="1"/>
</dbReference>
<dbReference type="OrthoDB" id="9790372at2"/>
<gene>
    <name evidence="1" type="ORF">SAMN05216565_102188</name>
</gene>
<dbReference type="InterPro" id="IPR003772">
    <property type="entry name" value="YceD"/>
</dbReference>
<dbReference type="Proteomes" id="UP000199159">
    <property type="component" value="Unassembled WGS sequence"/>
</dbReference>
<dbReference type="STRING" id="930152.SAMN05216565_102188"/>
<proteinExistence type="predicted"/>
<evidence type="ECO:0000313" key="2">
    <source>
        <dbReference type="Proteomes" id="UP000199159"/>
    </source>
</evidence>
<evidence type="ECO:0000313" key="1">
    <source>
        <dbReference type="EMBL" id="SDP28276.1"/>
    </source>
</evidence>
<protein>
    <recommendedName>
        <fullName evidence="3">DUF177 domain-containing protein</fullName>
    </recommendedName>
</protein>
<dbReference type="EMBL" id="FNJU01000002">
    <property type="protein sequence ID" value="SDP28276.1"/>
    <property type="molecule type" value="Genomic_DNA"/>
</dbReference>